<protein>
    <submittedName>
        <fullName evidence="4">Por secretion system C-terminal sorting domain-containing protein</fullName>
    </submittedName>
</protein>
<dbReference type="Pfam" id="PF18962">
    <property type="entry name" value="Por_Secre_tail"/>
    <property type="match status" value="1"/>
</dbReference>
<keyword evidence="5" id="KW-1185">Reference proteome</keyword>
<name>A0A1M4ZC90_9FLAO</name>
<dbReference type="OrthoDB" id="9805017at2"/>
<dbReference type="InterPro" id="IPR026444">
    <property type="entry name" value="Secre_tail"/>
</dbReference>
<sequence>MKRNYMLFLLCTTFGFAQTGSLCNDPIVISSLPFAVSDNTANFGDNYDPQTTTHPTCATTTFGNYYHGGNDVIYAYTPSVSQTLKIEIPNALGWTGMFVYTNCANIGVQYAACATGVSAGARTINNFSVTAGQTYYIYISSWPSPQTVTYTLNVTEVALSTNDLSSTLEQTLIYPNPTGNTLHIKSELPLEKVILYHSNGQQIGAFPLIDNAIDVTPLPTGLYWVELITTEQQKTVKRFIKS</sequence>
<gene>
    <name evidence="4" type="ORF">SAMN05444377_104125</name>
</gene>
<evidence type="ECO:0000256" key="1">
    <source>
        <dbReference type="ARBA" id="ARBA00022729"/>
    </source>
</evidence>
<evidence type="ECO:0000259" key="3">
    <source>
        <dbReference type="Pfam" id="PF18962"/>
    </source>
</evidence>
<proteinExistence type="predicted"/>
<dbReference type="AlphaFoldDB" id="A0A1M4ZC90"/>
<dbReference type="NCBIfam" id="TIGR04183">
    <property type="entry name" value="Por_Secre_tail"/>
    <property type="match status" value="1"/>
</dbReference>
<accession>A0A1M4ZC90</accession>
<keyword evidence="1 2" id="KW-0732">Signal</keyword>
<evidence type="ECO:0000256" key="2">
    <source>
        <dbReference type="SAM" id="SignalP"/>
    </source>
</evidence>
<dbReference type="STRING" id="1124188.SAMN05444377_104125"/>
<evidence type="ECO:0000313" key="5">
    <source>
        <dbReference type="Proteomes" id="UP000184147"/>
    </source>
</evidence>
<dbReference type="Gene3D" id="2.60.120.380">
    <property type="match status" value="1"/>
</dbReference>
<feature type="chain" id="PRO_5012251454" evidence="2">
    <location>
        <begin position="18"/>
        <end position="242"/>
    </location>
</feature>
<feature type="signal peptide" evidence="2">
    <location>
        <begin position="1"/>
        <end position="17"/>
    </location>
</feature>
<dbReference type="RefSeq" id="WP_073362297.1">
    <property type="nucleotide sequence ID" value="NZ_FQVQ01000004.1"/>
</dbReference>
<dbReference type="EMBL" id="FQVQ01000004">
    <property type="protein sequence ID" value="SHF15631.1"/>
    <property type="molecule type" value="Genomic_DNA"/>
</dbReference>
<evidence type="ECO:0000313" key="4">
    <source>
        <dbReference type="EMBL" id="SHF15631.1"/>
    </source>
</evidence>
<dbReference type="Proteomes" id="UP000184147">
    <property type="component" value="Unassembled WGS sequence"/>
</dbReference>
<organism evidence="4 5">
    <name type="scientific">Flavobacterium fontis</name>
    <dbReference type="NCBI Taxonomy" id="1124188"/>
    <lineage>
        <taxon>Bacteria</taxon>
        <taxon>Pseudomonadati</taxon>
        <taxon>Bacteroidota</taxon>
        <taxon>Flavobacteriia</taxon>
        <taxon>Flavobacteriales</taxon>
        <taxon>Flavobacteriaceae</taxon>
        <taxon>Flavobacterium</taxon>
    </lineage>
</organism>
<feature type="domain" description="Secretion system C-terminal sorting" evidence="3">
    <location>
        <begin position="173"/>
        <end position="240"/>
    </location>
</feature>
<reference evidence="4 5" key="1">
    <citation type="submission" date="2016-11" db="EMBL/GenBank/DDBJ databases">
        <authorList>
            <person name="Jaros S."/>
            <person name="Januszkiewicz K."/>
            <person name="Wedrychowicz H."/>
        </authorList>
    </citation>
    <scope>NUCLEOTIDE SEQUENCE [LARGE SCALE GENOMIC DNA]</scope>
    <source>
        <strain evidence="4 5">DSM 25660</strain>
    </source>
</reference>